<dbReference type="OrthoDB" id="6598372at2759"/>
<dbReference type="Pfam" id="PF26039">
    <property type="entry name" value="Dcst2"/>
    <property type="match status" value="1"/>
</dbReference>
<dbReference type="Pfam" id="PF07782">
    <property type="entry name" value="DC_STAMP"/>
    <property type="match status" value="1"/>
</dbReference>
<feature type="transmembrane region" description="Helical" evidence="5">
    <location>
        <begin position="110"/>
        <end position="129"/>
    </location>
</feature>
<evidence type="ECO:0000256" key="2">
    <source>
        <dbReference type="ARBA" id="ARBA00022692"/>
    </source>
</evidence>
<reference evidence="7" key="1">
    <citation type="submission" date="2022-01" db="EMBL/GenBank/DDBJ databases">
        <authorList>
            <person name="King R."/>
        </authorList>
    </citation>
    <scope>NUCLEOTIDE SEQUENCE</scope>
</reference>
<dbReference type="EMBL" id="OU898277">
    <property type="protein sequence ID" value="CAG9828968.1"/>
    <property type="molecule type" value="Genomic_DNA"/>
</dbReference>
<keyword evidence="4 5" id="KW-0472">Membrane</keyword>
<feature type="transmembrane region" description="Helical" evidence="5">
    <location>
        <begin position="379"/>
        <end position="401"/>
    </location>
</feature>
<evidence type="ECO:0000313" key="7">
    <source>
        <dbReference type="EMBL" id="CAG9828968.1"/>
    </source>
</evidence>
<dbReference type="PANTHER" id="PTHR21041">
    <property type="entry name" value="DENDRITIC CELL-SPECIFIC TRANSMEMBRANE PROTEIN"/>
    <property type="match status" value="1"/>
</dbReference>
<protein>
    <recommendedName>
        <fullName evidence="6">Dendritic cell-specific transmembrane protein-like domain-containing protein</fullName>
    </recommendedName>
</protein>
<keyword evidence="2 5" id="KW-0812">Transmembrane</keyword>
<keyword evidence="8" id="KW-1185">Reference proteome</keyword>
<organism evidence="7 8">
    <name type="scientific">Diabrotica balteata</name>
    <name type="common">Banded cucumber beetle</name>
    <dbReference type="NCBI Taxonomy" id="107213"/>
    <lineage>
        <taxon>Eukaryota</taxon>
        <taxon>Metazoa</taxon>
        <taxon>Ecdysozoa</taxon>
        <taxon>Arthropoda</taxon>
        <taxon>Hexapoda</taxon>
        <taxon>Insecta</taxon>
        <taxon>Pterygota</taxon>
        <taxon>Neoptera</taxon>
        <taxon>Endopterygota</taxon>
        <taxon>Coleoptera</taxon>
        <taxon>Polyphaga</taxon>
        <taxon>Cucujiformia</taxon>
        <taxon>Chrysomeloidea</taxon>
        <taxon>Chrysomelidae</taxon>
        <taxon>Galerucinae</taxon>
        <taxon>Diabroticina</taxon>
        <taxon>Diabroticites</taxon>
        <taxon>Diabrotica</taxon>
    </lineage>
</organism>
<evidence type="ECO:0000259" key="6">
    <source>
        <dbReference type="Pfam" id="PF07782"/>
    </source>
</evidence>
<evidence type="ECO:0000256" key="4">
    <source>
        <dbReference type="ARBA" id="ARBA00023136"/>
    </source>
</evidence>
<keyword evidence="3 5" id="KW-1133">Transmembrane helix</keyword>
<feature type="transmembrane region" description="Helical" evidence="5">
    <location>
        <begin position="557"/>
        <end position="578"/>
    </location>
</feature>
<proteinExistence type="predicted"/>
<dbReference type="AlphaFoldDB" id="A0A9N9SRH1"/>
<feature type="domain" description="Dendritic cell-specific transmembrane protein-like" evidence="6">
    <location>
        <begin position="412"/>
        <end position="601"/>
    </location>
</feature>
<evidence type="ECO:0000313" key="8">
    <source>
        <dbReference type="Proteomes" id="UP001153709"/>
    </source>
</evidence>
<gene>
    <name evidence="7" type="ORF">DIABBA_LOCUS2846</name>
</gene>
<dbReference type="InterPro" id="IPR051856">
    <property type="entry name" value="CSR-E3_Ligase_Protein"/>
</dbReference>
<dbReference type="Proteomes" id="UP001153709">
    <property type="component" value="Chromosome 2"/>
</dbReference>
<feature type="transmembrane region" description="Helical" evidence="5">
    <location>
        <begin position="467"/>
        <end position="491"/>
    </location>
</feature>
<evidence type="ECO:0000256" key="1">
    <source>
        <dbReference type="ARBA" id="ARBA00004141"/>
    </source>
</evidence>
<accession>A0A9N9SRH1</accession>
<dbReference type="InterPro" id="IPR012858">
    <property type="entry name" value="DC_STAMP-like"/>
</dbReference>
<feature type="transmembrane region" description="Helical" evidence="5">
    <location>
        <begin position="80"/>
        <end position="104"/>
    </location>
</feature>
<evidence type="ECO:0000256" key="5">
    <source>
        <dbReference type="SAM" id="Phobius"/>
    </source>
</evidence>
<dbReference type="GO" id="GO:0016020">
    <property type="term" value="C:membrane"/>
    <property type="evidence" value="ECO:0007669"/>
    <property type="project" value="UniProtKB-SubCell"/>
</dbReference>
<sequence length="648" mass="75289">MAFVRLIFTAQRLQQTKKDLIEEKQDAIKYYTTSKRRFKFHHVHIRFRQKLKRLWRRIGYCCCCQKFCFNLKHEGSVENYVLKSIAGFFGGLILTYIFFMFFVLQLSFTFSSATIICSILGCILVNGLAFSSKVRCVVLLTLPHFFSERGRQLLVAYALLLVISGPAKNTLNNLGILSESLACGQEQLKTVVRQIIEVIKKPFYALKDAIKKVIETVKKIIKQIKEILIKIKRIVMSIVRVIKSAFMFLAKIINICNKELGTPFERCSRVFDNAIADCNATLGSFFSWMCSVTYIVKAVCYVVKIFDYVCIIVDFIKDSIIGVVIRKIKGFVRHIRTMFYVRIKFSHSFSFETKSSKSITEISKAIVQEIKDRTKTVAAAFQVFTSTASLFFIFMIVKVIVYRYRFLTSDSFDNKFITEDFFKIDLRRAKNNRETVLPLNSREKKLYVKIKSSKLTDIEKKKLKKAVMTLASVNMKAALYMAIDYCLYWILNLVNYYGRFQSKVQAPNIPTPYISGQGLLADLLRSIVKAFQPMGIQIEIDTVPCLPTPIPPNLDRYIQIATLLILCWVLTLLEPYGLRFRTFIMCYYHPLRGRQRAIWLYNNILRKRNTFLKFARRQLKRKFLGSKDVEKVTLKEFLAANFRFSLYA</sequence>
<comment type="subcellular location">
    <subcellularLocation>
        <location evidence="1">Membrane</location>
        <topology evidence="1">Multi-pass membrane protein</topology>
    </subcellularLocation>
</comment>
<dbReference type="PANTHER" id="PTHR21041:SF9">
    <property type="entry name" value="DENDRITIC CELL-SPECIFIC TRANSMEMBRANE PROTEIN-LIKE DOMAIN-CONTAINING PROTEIN"/>
    <property type="match status" value="1"/>
</dbReference>
<name>A0A9N9SRH1_DIABA</name>
<evidence type="ECO:0000256" key="3">
    <source>
        <dbReference type="ARBA" id="ARBA00022989"/>
    </source>
</evidence>